<accession>L8WDN9</accession>
<name>L8WDN9_THACA</name>
<dbReference type="Gene3D" id="1.10.600.10">
    <property type="entry name" value="Farnesyl Diphosphate Synthase"/>
    <property type="match status" value="1"/>
</dbReference>
<dbReference type="Proteomes" id="UP000011668">
    <property type="component" value="Unassembled WGS sequence"/>
</dbReference>
<protein>
    <submittedName>
        <fullName evidence="1">Uncharacterized protein</fullName>
    </submittedName>
</protein>
<dbReference type="HOGENOM" id="CLU_180910_0_0_1"/>
<dbReference type="SUPFAM" id="SSF48576">
    <property type="entry name" value="Terpenoid synthases"/>
    <property type="match status" value="1"/>
</dbReference>
<gene>
    <name evidence="1" type="ORF">AG1IA_09696</name>
</gene>
<reference evidence="1 2" key="1">
    <citation type="journal article" date="2013" name="Nat. Commun.">
        <title>The evolution and pathogenic mechanisms of the rice sheath blight pathogen.</title>
        <authorList>
            <person name="Zheng A."/>
            <person name="Lin R."/>
            <person name="Xu L."/>
            <person name="Qin P."/>
            <person name="Tang C."/>
            <person name="Ai P."/>
            <person name="Zhang D."/>
            <person name="Liu Y."/>
            <person name="Sun Z."/>
            <person name="Feng H."/>
            <person name="Wang Y."/>
            <person name="Chen Y."/>
            <person name="Liang X."/>
            <person name="Fu R."/>
            <person name="Li Q."/>
            <person name="Zhang J."/>
            <person name="Yu X."/>
            <person name="Xie Z."/>
            <person name="Ding L."/>
            <person name="Guan P."/>
            <person name="Tang J."/>
            <person name="Liang Y."/>
            <person name="Wang S."/>
            <person name="Deng Q."/>
            <person name="Li S."/>
            <person name="Zhu J."/>
            <person name="Wang L."/>
            <person name="Liu H."/>
            <person name="Li P."/>
        </authorList>
    </citation>
    <scope>NUCLEOTIDE SEQUENCE [LARGE SCALE GENOMIC DNA]</scope>
    <source>
        <strain evidence="2">AG-1 IA</strain>
    </source>
</reference>
<dbReference type="EMBL" id="AFRT01003813">
    <property type="protein sequence ID" value="ELU36276.1"/>
    <property type="molecule type" value="Genomic_DNA"/>
</dbReference>
<organism evidence="1 2">
    <name type="scientific">Thanatephorus cucumeris (strain AG1-IA)</name>
    <name type="common">Rice sheath blight fungus</name>
    <name type="synonym">Rhizoctonia solani</name>
    <dbReference type="NCBI Taxonomy" id="983506"/>
    <lineage>
        <taxon>Eukaryota</taxon>
        <taxon>Fungi</taxon>
        <taxon>Dikarya</taxon>
        <taxon>Basidiomycota</taxon>
        <taxon>Agaricomycotina</taxon>
        <taxon>Agaricomycetes</taxon>
        <taxon>Cantharellales</taxon>
        <taxon>Ceratobasidiaceae</taxon>
        <taxon>Rhizoctonia</taxon>
        <taxon>Rhizoctonia solani AG-1</taxon>
    </lineage>
</organism>
<dbReference type="STRING" id="983506.L8WDN9"/>
<comment type="caution">
    <text evidence="1">The sequence shown here is derived from an EMBL/GenBank/DDBJ whole genome shotgun (WGS) entry which is preliminary data.</text>
</comment>
<sequence>MEHKRLDLNGAIEFVNKLTRQRLDDYVAAKAQLPSFGPGLDEQVAQYLKGIEYCVQGFIEWTFLTPRYFGNEALHVKETGVVNLMAPITLEAHVVVEA</sequence>
<dbReference type="InterPro" id="IPR008949">
    <property type="entry name" value="Isoprenoid_synthase_dom_sf"/>
</dbReference>
<keyword evidence="2" id="KW-1185">Reference proteome</keyword>
<dbReference type="AlphaFoldDB" id="L8WDN9"/>
<proteinExistence type="predicted"/>
<evidence type="ECO:0000313" key="2">
    <source>
        <dbReference type="Proteomes" id="UP000011668"/>
    </source>
</evidence>
<dbReference type="OrthoDB" id="2861623at2759"/>
<evidence type="ECO:0000313" key="1">
    <source>
        <dbReference type="EMBL" id="ELU36276.1"/>
    </source>
</evidence>